<evidence type="ECO:0000313" key="2">
    <source>
        <dbReference type="EMBL" id="GAX16759.1"/>
    </source>
</evidence>
<feature type="region of interest" description="Disordered" evidence="1">
    <location>
        <begin position="155"/>
        <end position="174"/>
    </location>
</feature>
<feature type="compositionally biased region" description="Polar residues" evidence="1">
    <location>
        <begin position="110"/>
        <end position="126"/>
    </location>
</feature>
<proteinExistence type="predicted"/>
<gene>
    <name evidence="2" type="ORF">FisN_21Hu206</name>
</gene>
<comment type="caution">
    <text evidence="2">The sequence shown here is derived from an EMBL/GenBank/DDBJ whole genome shotgun (WGS) entry which is preliminary data.</text>
</comment>
<feature type="compositionally biased region" description="Basic and acidic residues" evidence="1">
    <location>
        <begin position="87"/>
        <end position="100"/>
    </location>
</feature>
<evidence type="ECO:0000256" key="1">
    <source>
        <dbReference type="SAM" id="MobiDB-lite"/>
    </source>
</evidence>
<accession>A0A1Z5JS29</accession>
<feature type="region of interest" description="Disordered" evidence="1">
    <location>
        <begin position="87"/>
        <end position="139"/>
    </location>
</feature>
<dbReference type="AlphaFoldDB" id="A0A1Z5JS29"/>
<dbReference type="Proteomes" id="UP000198406">
    <property type="component" value="Unassembled WGS sequence"/>
</dbReference>
<dbReference type="InParanoid" id="A0A1Z5JS29"/>
<reference evidence="2 3" key="1">
    <citation type="journal article" date="2015" name="Plant Cell">
        <title>Oil accumulation by the oleaginous diatom Fistulifera solaris as revealed by the genome and transcriptome.</title>
        <authorList>
            <person name="Tanaka T."/>
            <person name="Maeda Y."/>
            <person name="Veluchamy A."/>
            <person name="Tanaka M."/>
            <person name="Abida H."/>
            <person name="Marechal E."/>
            <person name="Bowler C."/>
            <person name="Muto M."/>
            <person name="Sunaga Y."/>
            <person name="Tanaka M."/>
            <person name="Yoshino T."/>
            <person name="Taniguchi T."/>
            <person name="Fukuda Y."/>
            <person name="Nemoto M."/>
            <person name="Matsumoto M."/>
            <person name="Wong P.S."/>
            <person name="Aburatani S."/>
            <person name="Fujibuchi W."/>
        </authorList>
    </citation>
    <scope>NUCLEOTIDE SEQUENCE [LARGE SCALE GENOMIC DNA]</scope>
    <source>
        <strain evidence="2 3">JPCC DA0580</strain>
    </source>
</reference>
<protein>
    <submittedName>
        <fullName evidence="2">Uncharacterized protein</fullName>
    </submittedName>
</protein>
<evidence type="ECO:0000313" key="3">
    <source>
        <dbReference type="Proteomes" id="UP000198406"/>
    </source>
</evidence>
<sequence>MTARNTFLENKYLMQNTSIGVDKLAATRKKIGRLSSPHPVIVRPRNQQQGIQRGTRTNVHPYDALTVNLYSKELNASAACLNKKQLKQEKTNQAKGETRTGNRGAPANENLLTRKSPEQSFISGNNRAEPAIKFPGSDQEDKLLREKIVSLAPFKLTKDNAEKSQGERRRSSSFCLDDEATTCSSIRHRKQRRHSYF</sequence>
<organism evidence="2 3">
    <name type="scientific">Fistulifera solaris</name>
    <name type="common">Oleaginous diatom</name>
    <dbReference type="NCBI Taxonomy" id="1519565"/>
    <lineage>
        <taxon>Eukaryota</taxon>
        <taxon>Sar</taxon>
        <taxon>Stramenopiles</taxon>
        <taxon>Ochrophyta</taxon>
        <taxon>Bacillariophyta</taxon>
        <taxon>Bacillariophyceae</taxon>
        <taxon>Bacillariophycidae</taxon>
        <taxon>Naviculales</taxon>
        <taxon>Naviculaceae</taxon>
        <taxon>Fistulifera</taxon>
    </lineage>
</organism>
<keyword evidence="3" id="KW-1185">Reference proteome</keyword>
<name>A0A1Z5JS29_FISSO</name>
<feature type="compositionally biased region" description="Basic and acidic residues" evidence="1">
    <location>
        <begin position="156"/>
        <end position="170"/>
    </location>
</feature>
<dbReference type="EMBL" id="BDSP01000109">
    <property type="protein sequence ID" value="GAX16759.1"/>
    <property type="molecule type" value="Genomic_DNA"/>
</dbReference>